<name>A0ABR0VV28_REHGL</name>
<dbReference type="PROSITE" id="PS50865">
    <property type="entry name" value="ZF_MYND_2"/>
    <property type="match status" value="1"/>
</dbReference>
<keyword evidence="2 4" id="KW-0863">Zinc-finger</keyword>
<keyword evidence="8" id="KW-1185">Reference proteome</keyword>
<feature type="region of interest" description="Disordered" evidence="5">
    <location>
        <begin position="367"/>
        <end position="386"/>
    </location>
</feature>
<comment type="caution">
    <text evidence="7">The sequence shown here is derived from an EMBL/GenBank/DDBJ whole genome shotgun (WGS) entry which is preliminary data.</text>
</comment>
<dbReference type="Gene3D" id="6.10.140.2220">
    <property type="match status" value="1"/>
</dbReference>
<dbReference type="PANTHER" id="PTHR46758">
    <property type="entry name" value="MYND DOMAIN-CONTAINING"/>
    <property type="match status" value="1"/>
</dbReference>
<organism evidence="7 8">
    <name type="scientific">Rehmannia glutinosa</name>
    <name type="common">Chinese foxglove</name>
    <dbReference type="NCBI Taxonomy" id="99300"/>
    <lineage>
        <taxon>Eukaryota</taxon>
        <taxon>Viridiplantae</taxon>
        <taxon>Streptophyta</taxon>
        <taxon>Embryophyta</taxon>
        <taxon>Tracheophyta</taxon>
        <taxon>Spermatophyta</taxon>
        <taxon>Magnoliopsida</taxon>
        <taxon>eudicotyledons</taxon>
        <taxon>Gunneridae</taxon>
        <taxon>Pentapetalae</taxon>
        <taxon>asterids</taxon>
        <taxon>lamiids</taxon>
        <taxon>Lamiales</taxon>
        <taxon>Orobanchaceae</taxon>
        <taxon>Rehmannieae</taxon>
        <taxon>Rehmannia</taxon>
    </lineage>
</organism>
<reference evidence="7 8" key="1">
    <citation type="journal article" date="2021" name="Comput. Struct. Biotechnol. J.">
        <title>De novo genome assembly of the potent medicinal plant Rehmannia glutinosa using nanopore technology.</title>
        <authorList>
            <person name="Ma L."/>
            <person name="Dong C."/>
            <person name="Song C."/>
            <person name="Wang X."/>
            <person name="Zheng X."/>
            <person name="Niu Y."/>
            <person name="Chen S."/>
            <person name="Feng W."/>
        </authorList>
    </citation>
    <scope>NUCLEOTIDE SEQUENCE [LARGE SCALE GENOMIC DNA]</scope>
    <source>
        <strain evidence="7">DH-2019</strain>
    </source>
</reference>
<dbReference type="InterPro" id="IPR002893">
    <property type="entry name" value="Znf_MYND"/>
</dbReference>
<keyword evidence="3" id="KW-0862">Zinc</keyword>
<dbReference type="SUPFAM" id="SSF144232">
    <property type="entry name" value="HIT/MYND zinc finger-like"/>
    <property type="match status" value="1"/>
</dbReference>
<evidence type="ECO:0000256" key="1">
    <source>
        <dbReference type="ARBA" id="ARBA00022723"/>
    </source>
</evidence>
<evidence type="ECO:0000256" key="4">
    <source>
        <dbReference type="PROSITE-ProRule" id="PRU00134"/>
    </source>
</evidence>
<dbReference type="Pfam" id="PF08238">
    <property type="entry name" value="Sel1"/>
    <property type="match status" value="2"/>
</dbReference>
<evidence type="ECO:0000259" key="6">
    <source>
        <dbReference type="PROSITE" id="PS50865"/>
    </source>
</evidence>
<evidence type="ECO:0000256" key="5">
    <source>
        <dbReference type="SAM" id="MobiDB-lite"/>
    </source>
</evidence>
<dbReference type="InterPro" id="IPR044508">
    <property type="entry name" value="At5g50450/At1g67340-like"/>
</dbReference>
<sequence length="386" mass="42425">MNRCVEKKLVKRRKVEVGRDLFDALPDDILLSILCKLSSTAGCPAHFLNLLITCKRLNGLGLNSMVLSKASRRMLTVKAKNWSESAHRFLKLCADTGNVEACFTLGMVGIFDIFFSENYVSLIDSIAVKYPTTDIINSYCWTDTQIRFYCLQNRGSGASLMAKAAIGSHAPALYSLAVIQFNGSGGTKNDKDLRAGVALCARAAFLGHIDALRELGHCLQDGYGVKQNIAEGRRFLIQANARELATVLVACPSAVVPRSWLAWNPHPHAGCPLLSDFGCNVPSPAPHPANQFLSEWFSSRAGNVPGPGLRLCSHASCGRPETRRHEFRRCSVCGAVNYCSRACQALDWKLRHKVECAPVERWADDDGEIDGNDFLNDNEDDVMEES</sequence>
<feature type="domain" description="MYND-type" evidence="6">
    <location>
        <begin position="314"/>
        <end position="356"/>
    </location>
</feature>
<proteinExistence type="predicted"/>
<dbReference type="EMBL" id="JABTTQ020000497">
    <property type="protein sequence ID" value="KAK6139145.1"/>
    <property type="molecule type" value="Genomic_DNA"/>
</dbReference>
<dbReference type="SUPFAM" id="SSF81901">
    <property type="entry name" value="HCP-like"/>
    <property type="match status" value="1"/>
</dbReference>
<dbReference type="InterPro" id="IPR011990">
    <property type="entry name" value="TPR-like_helical_dom_sf"/>
</dbReference>
<dbReference type="InterPro" id="IPR006597">
    <property type="entry name" value="Sel1-like"/>
</dbReference>
<keyword evidence="1" id="KW-0479">Metal-binding</keyword>
<evidence type="ECO:0000313" key="7">
    <source>
        <dbReference type="EMBL" id="KAK6139145.1"/>
    </source>
</evidence>
<evidence type="ECO:0000256" key="2">
    <source>
        <dbReference type="ARBA" id="ARBA00022771"/>
    </source>
</evidence>
<dbReference type="InterPro" id="IPR036047">
    <property type="entry name" value="F-box-like_dom_sf"/>
</dbReference>
<dbReference type="Pfam" id="PF01753">
    <property type="entry name" value="zf-MYND"/>
    <property type="match status" value="1"/>
</dbReference>
<dbReference type="Proteomes" id="UP001318860">
    <property type="component" value="Unassembled WGS sequence"/>
</dbReference>
<dbReference type="SUPFAM" id="SSF81383">
    <property type="entry name" value="F-box domain"/>
    <property type="match status" value="1"/>
</dbReference>
<evidence type="ECO:0000313" key="8">
    <source>
        <dbReference type="Proteomes" id="UP001318860"/>
    </source>
</evidence>
<dbReference type="PANTHER" id="PTHR46758:SF2">
    <property type="entry name" value="OJ1485_B09.11 PROTEIN"/>
    <property type="match status" value="1"/>
</dbReference>
<dbReference type="Gene3D" id="1.25.40.10">
    <property type="entry name" value="Tetratricopeptide repeat domain"/>
    <property type="match status" value="1"/>
</dbReference>
<protein>
    <recommendedName>
        <fullName evidence="6">MYND-type domain-containing protein</fullName>
    </recommendedName>
</protein>
<evidence type="ECO:0000256" key="3">
    <source>
        <dbReference type="ARBA" id="ARBA00022833"/>
    </source>
</evidence>
<gene>
    <name evidence="7" type="ORF">DH2020_027113</name>
</gene>
<accession>A0ABR0VV28</accession>